<dbReference type="GO" id="GO:0046983">
    <property type="term" value="F:protein dimerization activity"/>
    <property type="evidence" value="ECO:0007669"/>
    <property type="project" value="InterPro"/>
</dbReference>
<proteinExistence type="inferred from homology"/>
<comment type="function">
    <text evidence="1">Catalyzes the NADPH-dependent formation of L-aspartate-semialdehyde (L-ASA) by the reductive dephosphorylation of L-aspartyl-4-phosphate.</text>
</comment>
<dbReference type="GO" id="GO:0050661">
    <property type="term" value="F:NADP binding"/>
    <property type="evidence" value="ECO:0007669"/>
    <property type="project" value="InterPro"/>
</dbReference>
<name>Q7VRN0_BLOFL</name>
<dbReference type="KEGG" id="bfl:Bfl574"/>
<evidence type="ECO:0000256" key="15">
    <source>
        <dbReference type="ARBA" id="ARBA00047891"/>
    </source>
</evidence>
<evidence type="ECO:0000256" key="3">
    <source>
        <dbReference type="ARBA" id="ARBA00005076"/>
    </source>
</evidence>
<dbReference type="GO" id="GO:0019877">
    <property type="term" value="P:diaminopimelate biosynthetic process"/>
    <property type="evidence" value="ECO:0007669"/>
    <property type="project" value="UniProtKB-KW"/>
</dbReference>
<organism evidence="19 20">
    <name type="scientific">Blochmanniella floridana</name>
    <dbReference type="NCBI Taxonomy" id="203907"/>
    <lineage>
        <taxon>Bacteria</taxon>
        <taxon>Pseudomonadati</taxon>
        <taxon>Pseudomonadota</taxon>
        <taxon>Gammaproteobacteria</taxon>
        <taxon>Enterobacterales</taxon>
        <taxon>Enterobacteriaceae</taxon>
        <taxon>ant endosymbionts</taxon>
        <taxon>Candidatus Blochmanniella</taxon>
    </lineage>
</organism>
<dbReference type="GO" id="GO:0051287">
    <property type="term" value="F:NAD binding"/>
    <property type="evidence" value="ECO:0007669"/>
    <property type="project" value="InterPro"/>
</dbReference>
<dbReference type="PROSITE" id="PS01103">
    <property type="entry name" value="ASD"/>
    <property type="match status" value="1"/>
</dbReference>
<dbReference type="InterPro" id="IPR036291">
    <property type="entry name" value="NAD(P)-bd_dom_sf"/>
</dbReference>
<keyword evidence="20" id="KW-1185">Reference proteome</keyword>
<evidence type="ECO:0000256" key="5">
    <source>
        <dbReference type="ARBA" id="ARBA00010584"/>
    </source>
</evidence>
<gene>
    <name evidence="19" type="primary">asd</name>
    <name evidence="19" type="ordered locus">Bfl574</name>
</gene>
<dbReference type="NCBIfam" id="NF005144">
    <property type="entry name" value="PRK06598.1"/>
    <property type="match status" value="1"/>
</dbReference>
<protein>
    <recommendedName>
        <fullName evidence="7 16">Aspartate-semialdehyde dehydrogenase</fullName>
        <ecNumber evidence="7 16">1.2.1.11</ecNumber>
    </recommendedName>
</protein>
<dbReference type="CDD" id="cd02314">
    <property type="entry name" value="VcASADH1_like_N"/>
    <property type="match status" value="1"/>
</dbReference>
<dbReference type="Pfam" id="PF02774">
    <property type="entry name" value="Semialdhyde_dhC"/>
    <property type="match status" value="1"/>
</dbReference>
<dbReference type="HOGENOM" id="CLU_066397_0_0_6"/>
<keyword evidence="10" id="KW-0521">NADP</keyword>
<keyword evidence="12 19" id="KW-0560">Oxidoreductase</keyword>
<dbReference type="EC" id="1.2.1.11" evidence="7 16"/>
<dbReference type="InterPro" id="IPR012280">
    <property type="entry name" value="Semialdhyde_DH_dimer_dom"/>
</dbReference>
<keyword evidence="11" id="KW-0220">Diaminopimelate biosynthesis</keyword>
<dbReference type="InterPro" id="IPR000319">
    <property type="entry name" value="Asp-semialdehyde_DH_CS"/>
</dbReference>
<evidence type="ECO:0000313" key="20">
    <source>
        <dbReference type="Proteomes" id="UP000002192"/>
    </source>
</evidence>
<keyword evidence="14" id="KW-0486">Methionine biosynthesis</keyword>
<evidence type="ECO:0000256" key="2">
    <source>
        <dbReference type="ARBA" id="ARBA00005021"/>
    </source>
</evidence>
<dbReference type="SUPFAM" id="SSF55347">
    <property type="entry name" value="Glyceraldehyde-3-phosphate dehydrogenase-like, C-terminal domain"/>
    <property type="match status" value="1"/>
</dbReference>
<keyword evidence="8" id="KW-0028">Amino-acid biosynthesis</keyword>
<evidence type="ECO:0000259" key="18">
    <source>
        <dbReference type="SMART" id="SM00859"/>
    </source>
</evidence>
<evidence type="ECO:0000256" key="11">
    <source>
        <dbReference type="ARBA" id="ARBA00022915"/>
    </source>
</evidence>
<evidence type="ECO:0000256" key="9">
    <source>
        <dbReference type="ARBA" id="ARBA00022697"/>
    </source>
</evidence>
<dbReference type="PANTHER" id="PTHR46278">
    <property type="entry name" value="DEHYDROGENASE, PUTATIVE-RELATED"/>
    <property type="match status" value="1"/>
</dbReference>
<dbReference type="AlphaFoldDB" id="Q7VRN0"/>
<feature type="active site" description="Acyl-thioester intermediate" evidence="17">
    <location>
        <position position="137"/>
    </location>
</feature>
<dbReference type="SMART" id="SM00859">
    <property type="entry name" value="Semialdhyde_dh"/>
    <property type="match status" value="1"/>
</dbReference>
<evidence type="ECO:0000313" key="19">
    <source>
        <dbReference type="EMBL" id="CAD83256.1"/>
    </source>
</evidence>
<dbReference type="STRING" id="203907.Bfl574"/>
<dbReference type="Pfam" id="PF01118">
    <property type="entry name" value="Semialdhyde_dh"/>
    <property type="match status" value="1"/>
</dbReference>
<dbReference type="PIRSF" id="PIRSF000148">
    <property type="entry name" value="ASA_dh"/>
    <property type="match status" value="1"/>
</dbReference>
<dbReference type="PANTHER" id="PTHR46278:SF4">
    <property type="entry name" value="ASPARTATE-SEMIALDEHYDE DEHYDROGENASE"/>
    <property type="match status" value="1"/>
</dbReference>
<comment type="pathway">
    <text evidence="3">Amino-acid biosynthesis; L-lysine biosynthesis via DAP pathway; (S)-tetrahydrodipicolinate from L-aspartate: step 2/4.</text>
</comment>
<evidence type="ECO:0000256" key="14">
    <source>
        <dbReference type="ARBA" id="ARBA00023167"/>
    </source>
</evidence>
<dbReference type="UniPathway" id="UPA00034">
    <property type="reaction ID" value="UER00016"/>
</dbReference>
<dbReference type="Gene3D" id="3.30.360.10">
    <property type="entry name" value="Dihydrodipicolinate Reductase, domain 2"/>
    <property type="match status" value="1"/>
</dbReference>
<evidence type="ECO:0000256" key="17">
    <source>
        <dbReference type="PIRSR" id="PIRSR000148-1"/>
    </source>
</evidence>
<dbReference type="eggNOG" id="COG0136">
    <property type="taxonomic scope" value="Bacteria"/>
</dbReference>
<evidence type="ECO:0000256" key="4">
    <source>
        <dbReference type="ARBA" id="ARBA00005097"/>
    </source>
</evidence>
<dbReference type="GO" id="GO:0009088">
    <property type="term" value="P:threonine biosynthetic process"/>
    <property type="evidence" value="ECO:0007669"/>
    <property type="project" value="UniProtKB-UniPathway"/>
</dbReference>
<evidence type="ECO:0000256" key="6">
    <source>
        <dbReference type="ARBA" id="ARBA00011738"/>
    </source>
</evidence>
<evidence type="ECO:0000256" key="10">
    <source>
        <dbReference type="ARBA" id="ARBA00022857"/>
    </source>
</evidence>
<dbReference type="Gene3D" id="3.40.50.720">
    <property type="entry name" value="NAD(P)-binding Rossmann-like Domain"/>
    <property type="match status" value="1"/>
</dbReference>
<keyword evidence="13" id="KW-0457">Lysine biosynthesis</keyword>
<comment type="similarity">
    <text evidence="5">Belongs to the aspartate-semialdehyde dehydrogenase family.</text>
</comment>
<sequence>MKRIGFVGWRGMVGSVLMNRMKQEHDFSFFYSIFLSTSQIGKVAPYFIKNKQDLVLQSAWDMELLSSLDIIVTCQGSEYTNVIYPQLRKNGWSGYWIDSASCLRMNQNAVIILDPVNQTVIDQGINNGVKTFVGGNCTVSLMLMALGGLFVNDLVEWASVSTYQAASGYGARAIRELLIQMGQVYNIISDSLNDFSVTVLDIEAIISKFSKTNAMLVDCFKKPLIGNILPWIGEEDIVYEGQTQEEWKGQLETNKILNTTRIIPIDSVCVRVCSLRCHSQALFIKLKKNLPLIEIENLIQSHNEWVDVVPNQCDQSLDKLTPLSVSGTLRIAVGRLRKMNIGNKFVTVFTVGDQLLWGAAEPIRRMLMKLL</sequence>
<reference evidence="19 20" key="1">
    <citation type="journal article" date="2003" name="Proc. Natl. Acad. Sci. U.S.A.">
        <title>The genome sequence of Blochmannia floridanus: comparative analysis of reduced genomes.</title>
        <authorList>
            <person name="Gil R."/>
            <person name="Silva F.J."/>
            <person name="Zientz E."/>
            <person name="Delmotte F."/>
            <person name="Gonzalez-Candelas F."/>
            <person name="Latorre A."/>
            <person name="Rausell C."/>
            <person name="Kramerbeek J."/>
            <person name="Gadau J."/>
            <person name="Hoelldobler B."/>
            <person name="van Ham R.C.H.J."/>
            <person name="Gross R."/>
            <person name="Moya A."/>
        </authorList>
    </citation>
    <scope>NUCLEOTIDE SEQUENCE [LARGE SCALE GENOMIC DNA]</scope>
</reference>
<feature type="active site" description="Proton acceptor" evidence="17">
    <location>
        <position position="278"/>
    </location>
</feature>
<evidence type="ECO:0000256" key="16">
    <source>
        <dbReference type="NCBIfam" id="TIGR01745"/>
    </source>
</evidence>
<dbReference type="OrthoDB" id="9022717at2"/>
<dbReference type="GO" id="GO:0009097">
    <property type="term" value="P:isoleucine biosynthetic process"/>
    <property type="evidence" value="ECO:0007669"/>
    <property type="project" value="InterPro"/>
</dbReference>
<dbReference type="Proteomes" id="UP000002192">
    <property type="component" value="Chromosome"/>
</dbReference>
<dbReference type="GO" id="GO:0009086">
    <property type="term" value="P:methionine biosynthetic process"/>
    <property type="evidence" value="ECO:0007669"/>
    <property type="project" value="UniProtKB-KW"/>
</dbReference>
<accession>Q7VRN0</accession>
<dbReference type="EMBL" id="BX248583">
    <property type="protein sequence ID" value="CAD83256.1"/>
    <property type="molecule type" value="Genomic_DNA"/>
</dbReference>
<dbReference type="NCBIfam" id="TIGR01745">
    <property type="entry name" value="asd_gamma"/>
    <property type="match status" value="1"/>
</dbReference>
<dbReference type="InterPro" id="IPR000534">
    <property type="entry name" value="Semialdehyde_DH_NAD-bd"/>
</dbReference>
<comment type="subunit">
    <text evidence="6">Homodimer.</text>
</comment>
<feature type="domain" description="Semialdehyde dehydrogenase NAD-binding" evidence="18">
    <location>
        <begin position="3"/>
        <end position="124"/>
    </location>
</feature>
<dbReference type="GO" id="GO:0009089">
    <property type="term" value="P:lysine biosynthetic process via diaminopimelate"/>
    <property type="evidence" value="ECO:0007669"/>
    <property type="project" value="UniProtKB-UniRule"/>
</dbReference>
<dbReference type="InterPro" id="IPR011534">
    <property type="entry name" value="Asp_ADH_gamma-type"/>
</dbReference>
<evidence type="ECO:0000256" key="12">
    <source>
        <dbReference type="ARBA" id="ARBA00023002"/>
    </source>
</evidence>
<evidence type="ECO:0000256" key="1">
    <source>
        <dbReference type="ARBA" id="ARBA00002492"/>
    </source>
</evidence>
<comment type="catalytic activity">
    <reaction evidence="15">
        <text>L-aspartate 4-semialdehyde + phosphate + NADP(+) = 4-phospho-L-aspartate + NADPH + H(+)</text>
        <dbReference type="Rhea" id="RHEA:24284"/>
        <dbReference type="ChEBI" id="CHEBI:15378"/>
        <dbReference type="ChEBI" id="CHEBI:43474"/>
        <dbReference type="ChEBI" id="CHEBI:57535"/>
        <dbReference type="ChEBI" id="CHEBI:57783"/>
        <dbReference type="ChEBI" id="CHEBI:58349"/>
        <dbReference type="ChEBI" id="CHEBI:537519"/>
        <dbReference type="EC" id="1.2.1.11"/>
    </reaction>
</comment>
<dbReference type="GO" id="GO:0004073">
    <property type="term" value="F:aspartate-semialdehyde dehydrogenase activity"/>
    <property type="evidence" value="ECO:0007669"/>
    <property type="project" value="UniProtKB-UniRule"/>
</dbReference>
<evidence type="ECO:0000256" key="8">
    <source>
        <dbReference type="ARBA" id="ARBA00022605"/>
    </source>
</evidence>
<comment type="pathway">
    <text evidence="2">Amino-acid biosynthesis; L-methionine biosynthesis via de novo pathway; L-homoserine from L-aspartate: step 2/3.</text>
</comment>
<comment type="pathway">
    <text evidence="4">Amino-acid biosynthesis; L-threonine biosynthesis; L-threonine from L-aspartate: step 2/5.</text>
</comment>
<dbReference type="SUPFAM" id="SSF51735">
    <property type="entry name" value="NAD(P)-binding Rossmann-fold domains"/>
    <property type="match status" value="1"/>
</dbReference>
<dbReference type="UniPathway" id="UPA00051">
    <property type="reaction ID" value="UER00464"/>
</dbReference>
<keyword evidence="9" id="KW-0791">Threonine biosynthesis</keyword>
<dbReference type="UniPathway" id="UPA00050">
    <property type="reaction ID" value="UER00463"/>
</dbReference>
<evidence type="ECO:0000256" key="13">
    <source>
        <dbReference type="ARBA" id="ARBA00023154"/>
    </source>
</evidence>
<evidence type="ECO:0000256" key="7">
    <source>
        <dbReference type="ARBA" id="ARBA00013120"/>
    </source>
</evidence>